<dbReference type="Proteomes" id="UP000593880">
    <property type="component" value="Chromosome"/>
</dbReference>
<keyword evidence="2" id="KW-1185">Reference proteome</keyword>
<name>A0ABX6UQB1_9BRAD</name>
<protein>
    <submittedName>
        <fullName evidence="1">DUF1850 domain-containing protein</fullName>
    </submittedName>
</protein>
<evidence type="ECO:0000313" key="1">
    <source>
        <dbReference type="EMBL" id="QOZ63590.1"/>
    </source>
</evidence>
<dbReference type="EMBL" id="CP030057">
    <property type="protein sequence ID" value="QOZ63590.1"/>
    <property type="molecule type" value="Genomic_DNA"/>
</dbReference>
<organism evidence="1 2">
    <name type="scientific">Bradyrhizobium guangdongense</name>
    <dbReference type="NCBI Taxonomy" id="1325090"/>
    <lineage>
        <taxon>Bacteria</taxon>
        <taxon>Pseudomonadati</taxon>
        <taxon>Pseudomonadota</taxon>
        <taxon>Alphaproteobacteria</taxon>
        <taxon>Hyphomicrobiales</taxon>
        <taxon>Nitrobacteraceae</taxon>
        <taxon>Bradyrhizobium</taxon>
    </lineage>
</organism>
<evidence type="ECO:0000313" key="2">
    <source>
        <dbReference type="Proteomes" id="UP000593880"/>
    </source>
</evidence>
<proteinExistence type="predicted"/>
<accession>A0ABX6UQB1</accession>
<reference evidence="1 2" key="1">
    <citation type="submission" date="2018-06" db="EMBL/GenBank/DDBJ databases">
        <title>Comparative genomics of rhizobia nodulating Arachis hypogaea in China.</title>
        <authorList>
            <person name="Li Y."/>
        </authorList>
    </citation>
    <scope>NUCLEOTIDE SEQUENCE [LARGE SCALE GENOMIC DNA]</scope>
    <source>
        <strain evidence="1 2">CCBAU 51658</strain>
    </source>
</reference>
<dbReference type="Pfam" id="PF08905">
    <property type="entry name" value="DUF1850"/>
    <property type="match status" value="1"/>
</dbReference>
<gene>
    <name evidence="1" type="ORF">XH86_05505</name>
</gene>
<dbReference type="InterPro" id="IPR015001">
    <property type="entry name" value="DUF1850"/>
</dbReference>
<sequence length="142" mass="15222">MAATPASRGRAGVSLCFATAGSVKALALSTFTLVWTHSIAKVDWQEDWRVTPAGLELVQARVKGTGPGMEPPPEARLVDGWFQWQPTRAPMPEVVLGNSGAAGEWRLCHDGRCQTLSEIVGHPIGANVTTMRICGEQQKGDK</sequence>